<gene>
    <name evidence="3" type="ORF">DJ80_09170</name>
</gene>
<dbReference type="AlphaFoldDB" id="A0A256J248"/>
<feature type="compositionally biased region" description="Polar residues" evidence="1">
    <location>
        <begin position="471"/>
        <end position="487"/>
    </location>
</feature>
<reference evidence="3 4" key="1">
    <citation type="journal article" date="2014" name="Front. Microbiol.">
        <title>Population and genomic analysis of the genus Halorubrum.</title>
        <authorList>
            <person name="Fullmer M.S."/>
            <person name="Soucy S.M."/>
            <person name="Swithers K.S."/>
            <person name="Makkay A.M."/>
            <person name="Wheeler R."/>
            <person name="Ventosa A."/>
            <person name="Gogarten J.P."/>
            <person name="Papke R.T."/>
        </authorList>
    </citation>
    <scope>NUCLEOTIDE SEQUENCE [LARGE SCALE GENOMIC DNA]</scope>
    <source>
        <strain evidence="3 4">Ga36</strain>
    </source>
</reference>
<evidence type="ECO:0000256" key="2">
    <source>
        <dbReference type="SAM" id="Phobius"/>
    </source>
</evidence>
<dbReference type="Proteomes" id="UP000215731">
    <property type="component" value="Unassembled WGS sequence"/>
</dbReference>
<sequence>MRWQRGSTTLLITISLGAVVLLVVSSGAVVLDQPSDPLNDEVALQPGDNPYAYLDENDELAVDITENNSNLDNEGVNPDTFAAQETLFYITYDGNQSAEAWIDHEGTGVSFIVDGEPIESESNAIRLTSEKDTVSVGVEVDTRVAEVAPGDRLIDEISVHARPANSEAIGDADNDANSDGDDDPGTVTTVESPESTARNVEILSLAAGVETEVDLRQLHVGDPAVRLTDLMFVSTNSGNVEFEVRGTTDPPPETSAMPLGVDTLGYYTVEFATADQPINEATTELVVDRDYLAEMEVNPEQLAVYRETEAGWKQTKTTTVGTNDETVRLRVASTGLSAFAVAAERPALVPVEAALSTDQVAAGETLTVTVNLDNNGRAPANDVKVQIVTADERELVSDEAATVNAEVGETTTESIVVRLNSTGEYNLVLTGPALEAGSGSSGMGTDQLIAQSITVTERPDGETGTEAEGASSINTPNEDSADTSVSGETEVGNDREKVVTEPSGIDLTDIGGIALLIGIVLTTLLLFRRVPR</sequence>
<keyword evidence="2" id="KW-1133">Transmembrane helix</keyword>
<evidence type="ECO:0008006" key="5">
    <source>
        <dbReference type="Google" id="ProtNLM"/>
    </source>
</evidence>
<organism evidence="3 4">
    <name type="scientific">Halorubrum ezzemoulense</name>
    <name type="common">Halorubrum chaoviator</name>
    <dbReference type="NCBI Taxonomy" id="337243"/>
    <lineage>
        <taxon>Archaea</taxon>
        <taxon>Methanobacteriati</taxon>
        <taxon>Methanobacteriota</taxon>
        <taxon>Stenosarchaea group</taxon>
        <taxon>Halobacteria</taxon>
        <taxon>Halobacteriales</taxon>
        <taxon>Haloferacaceae</taxon>
        <taxon>Halorubrum</taxon>
    </lineage>
</organism>
<dbReference type="InterPro" id="IPR013783">
    <property type="entry name" value="Ig-like_fold"/>
</dbReference>
<comment type="caution">
    <text evidence="3">The sequence shown here is derived from an EMBL/GenBank/DDBJ whole genome shotgun (WGS) entry which is preliminary data.</text>
</comment>
<protein>
    <recommendedName>
        <fullName evidence="5">DUF1102 domain-containing protein</fullName>
    </recommendedName>
</protein>
<dbReference type="RefSeq" id="WP_094553084.1">
    <property type="nucleotide sequence ID" value="NZ_NHOZ01000085.1"/>
</dbReference>
<name>A0A256J248_HALEZ</name>
<evidence type="ECO:0000256" key="1">
    <source>
        <dbReference type="SAM" id="MobiDB-lite"/>
    </source>
</evidence>
<feature type="region of interest" description="Disordered" evidence="1">
    <location>
        <begin position="164"/>
        <end position="194"/>
    </location>
</feature>
<feature type="compositionally biased region" description="Acidic residues" evidence="1">
    <location>
        <begin position="170"/>
        <end position="184"/>
    </location>
</feature>
<feature type="transmembrane region" description="Helical" evidence="2">
    <location>
        <begin position="510"/>
        <end position="527"/>
    </location>
</feature>
<dbReference type="Gene3D" id="2.60.40.10">
    <property type="entry name" value="Immunoglobulins"/>
    <property type="match status" value="1"/>
</dbReference>
<proteinExistence type="predicted"/>
<evidence type="ECO:0000313" key="4">
    <source>
        <dbReference type="Proteomes" id="UP000215731"/>
    </source>
</evidence>
<evidence type="ECO:0000313" key="3">
    <source>
        <dbReference type="EMBL" id="OYR62884.1"/>
    </source>
</evidence>
<feature type="region of interest" description="Disordered" evidence="1">
    <location>
        <begin position="456"/>
        <end position="497"/>
    </location>
</feature>
<keyword evidence="2" id="KW-0812">Transmembrane</keyword>
<dbReference type="EMBL" id="NHOZ01000085">
    <property type="protein sequence ID" value="OYR62884.1"/>
    <property type="molecule type" value="Genomic_DNA"/>
</dbReference>
<keyword evidence="2" id="KW-0472">Membrane</keyword>
<accession>A0A256J248</accession>